<comment type="subcellular location">
    <subcellularLocation>
        <location evidence="1">Mitochondrion matrix</location>
    </subcellularLocation>
</comment>
<dbReference type="CDD" id="cd00806">
    <property type="entry name" value="TrpRS_core"/>
    <property type="match status" value="1"/>
</dbReference>
<keyword evidence="6 14" id="KW-0067">ATP-binding</keyword>
<dbReference type="GO" id="GO:0005524">
    <property type="term" value="F:ATP binding"/>
    <property type="evidence" value="ECO:0007669"/>
    <property type="project" value="UniProtKB-KW"/>
</dbReference>
<name>A0ABD2AH94_VESSQ</name>
<comment type="caution">
    <text evidence="15">The sequence shown here is derived from an EMBL/GenBank/DDBJ whole genome shotgun (WGS) entry which is preliminary data.</text>
</comment>
<dbReference type="PROSITE" id="PS00178">
    <property type="entry name" value="AA_TRNA_LIGASE_I"/>
    <property type="match status" value="1"/>
</dbReference>
<sequence length="381" mass="43298">MLRIVKYGVFISHRWNINVNHNAKSIRSFSRKSVKTEYSRRIFSGIQPTGNVHLGNYLGAIQKWVELQNSEKIVIWSIADMHSITLPHNPVTLKDNIFKITATLLACGIDPQKSILFQQSNVSMHAELCWILGCITTMARLGHLPQFKEKSENLKNIPLGLYIYPILQAADILLYRATDVPVGQDQAQHIQLAQDLANSFNKRYGDTFPIPRTLICDDASRRIRSLRDPLKKMSKSDKDLKSRLDLTDKPEVVLEKVKKAVTDFTSEVNYEPETRPGVSNLIAIHSLLTGKSPEEICKDAQGLDTGKYKLVLADVIIQKLRPIQEEIFRLLNEQLYLDEVLKIGSQKAIELAFDCYSDVKNKIGFERNVAGKQKTKYTIVH</sequence>
<evidence type="ECO:0000256" key="11">
    <source>
        <dbReference type="ARBA" id="ARBA00059972"/>
    </source>
</evidence>
<gene>
    <name evidence="15" type="ORF">V1478_011094</name>
</gene>
<evidence type="ECO:0000256" key="3">
    <source>
        <dbReference type="ARBA" id="ARBA00013161"/>
    </source>
</evidence>
<keyword evidence="4 14" id="KW-0436">Ligase</keyword>
<evidence type="ECO:0000256" key="6">
    <source>
        <dbReference type="ARBA" id="ARBA00022840"/>
    </source>
</evidence>
<dbReference type="AlphaFoldDB" id="A0ABD2AH94"/>
<evidence type="ECO:0000256" key="8">
    <source>
        <dbReference type="ARBA" id="ARBA00023146"/>
    </source>
</evidence>
<dbReference type="NCBIfam" id="TIGR00233">
    <property type="entry name" value="trpS"/>
    <property type="match status" value="1"/>
</dbReference>
<organism evidence="15 16">
    <name type="scientific">Vespula squamosa</name>
    <name type="common">Southern yellow jacket</name>
    <name type="synonym">Wasp</name>
    <dbReference type="NCBI Taxonomy" id="30214"/>
    <lineage>
        <taxon>Eukaryota</taxon>
        <taxon>Metazoa</taxon>
        <taxon>Ecdysozoa</taxon>
        <taxon>Arthropoda</taxon>
        <taxon>Hexapoda</taxon>
        <taxon>Insecta</taxon>
        <taxon>Pterygota</taxon>
        <taxon>Neoptera</taxon>
        <taxon>Endopterygota</taxon>
        <taxon>Hymenoptera</taxon>
        <taxon>Apocrita</taxon>
        <taxon>Aculeata</taxon>
        <taxon>Vespoidea</taxon>
        <taxon>Vespidae</taxon>
        <taxon>Vespinae</taxon>
        <taxon>Vespula</taxon>
    </lineage>
</organism>
<dbReference type="FunFam" id="1.10.240.10:FF:000002">
    <property type="entry name" value="Tryptophan--tRNA ligase"/>
    <property type="match status" value="1"/>
</dbReference>
<accession>A0ABD2AH94</accession>
<comment type="function">
    <text evidence="11">Catalyzes the attachment of tryptophan to tRNA(Trp) in a two-step reaction: tryptophan is first activated by ATP to form Trp-AMP and then transferred to the acceptor end of tRNA(Trp).</text>
</comment>
<evidence type="ECO:0000256" key="13">
    <source>
        <dbReference type="ARBA" id="ARBA00080951"/>
    </source>
</evidence>
<proteinExistence type="inferred from homology"/>
<dbReference type="GO" id="GO:0004830">
    <property type="term" value="F:tryptophan-tRNA ligase activity"/>
    <property type="evidence" value="ECO:0007669"/>
    <property type="project" value="UniProtKB-EC"/>
</dbReference>
<evidence type="ECO:0000256" key="7">
    <source>
        <dbReference type="ARBA" id="ARBA00022917"/>
    </source>
</evidence>
<dbReference type="EC" id="6.1.1.2" evidence="3"/>
<evidence type="ECO:0000256" key="2">
    <source>
        <dbReference type="ARBA" id="ARBA00005594"/>
    </source>
</evidence>
<evidence type="ECO:0000313" key="15">
    <source>
        <dbReference type="EMBL" id="KAL2719632.1"/>
    </source>
</evidence>
<dbReference type="InterPro" id="IPR002305">
    <property type="entry name" value="aa-tRNA-synth_Ic"/>
</dbReference>
<keyword evidence="16" id="KW-1185">Reference proteome</keyword>
<comment type="catalytic activity">
    <reaction evidence="10">
        <text>tRNA(Trp) + L-tryptophan + ATP = L-tryptophyl-tRNA(Trp) + AMP + diphosphate + H(+)</text>
        <dbReference type="Rhea" id="RHEA:24080"/>
        <dbReference type="Rhea" id="RHEA-COMP:9671"/>
        <dbReference type="Rhea" id="RHEA-COMP:9705"/>
        <dbReference type="ChEBI" id="CHEBI:15378"/>
        <dbReference type="ChEBI" id="CHEBI:30616"/>
        <dbReference type="ChEBI" id="CHEBI:33019"/>
        <dbReference type="ChEBI" id="CHEBI:57912"/>
        <dbReference type="ChEBI" id="CHEBI:78442"/>
        <dbReference type="ChEBI" id="CHEBI:78535"/>
        <dbReference type="ChEBI" id="CHEBI:456215"/>
        <dbReference type="EC" id="6.1.1.2"/>
    </reaction>
</comment>
<dbReference type="Gene3D" id="3.40.50.620">
    <property type="entry name" value="HUPs"/>
    <property type="match status" value="1"/>
</dbReference>
<dbReference type="GO" id="GO:0006412">
    <property type="term" value="P:translation"/>
    <property type="evidence" value="ECO:0007669"/>
    <property type="project" value="UniProtKB-KW"/>
</dbReference>
<evidence type="ECO:0000256" key="9">
    <source>
        <dbReference type="ARBA" id="ARBA00030268"/>
    </source>
</evidence>
<dbReference type="HAMAP" id="MF_00140_B">
    <property type="entry name" value="Trp_tRNA_synth_B"/>
    <property type="match status" value="1"/>
</dbReference>
<keyword evidence="8 14" id="KW-0030">Aminoacyl-tRNA synthetase</keyword>
<evidence type="ECO:0000256" key="4">
    <source>
        <dbReference type="ARBA" id="ARBA00022598"/>
    </source>
</evidence>
<evidence type="ECO:0000256" key="5">
    <source>
        <dbReference type="ARBA" id="ARBA00022741"/>
    </source>
</evidence>
<evidence type="ECO:0000256" key="12">
    <source>
        <dbReference type="ARBA" id="ARBA00069760"/>
    </source>
</evidence>
<dbReference type="SUPFAM" id="SSF52374">
    <property type="entry name" value="Nucleotidylyl transferase"/>
    <property type="match status" value="1"/>
</dbReference>
<keyword evidence="7 14" id="KW-0648">Protein biosynthesis</keyword>
<evidence type="ECO:0000256" key="14">
    <source>
        <dbReference type="RuleBase" id="RU363036"/>
    </source>
</evidence>
<reference evidence="15 16" key="1">
    <citation type="journal article" date="2024" name="Ann. Entomol. Soc. Am.">
        <title>Genomic analyses of the southern and eastern yellowjacket wasps (Hymenoptera: Vespidae) reveal evolutionary signatures of social life.</title>
        <authorList>
            <person name="Catto M.A."/>
            <person name="Caine P.B."/>
            <person name="Orr S.E."/>
            <person name="Hunt B.G."/>
            <person name="Goodisman M.A.D."/>
        </authorList>
    </citation>
    <scope>NUCLEOTIDE SEQUENCE [LARGE SCALE GENOMIC DNA]</scope>
    <source>
        <strain evidence="15">233</strain>
        <tissue evidence="15">Head and thorax</tissue>
    </source>
</reference>
<dbReference type="FunFam" id="3.40.50.620:FF:000082">
    <property type="entry name" value="MSW1p Mitochondrial tryptophanyl-tRNA synthetase"/>
    <property type="match status" value="1"/>
</dbReference>
<comment type="similarity">
    <text evidence="2 14">Belongs to the class-I aminoacyl-tRNA synthetase family.</text>
</comment>
<dbReference type="PRINTS" id="PR01039">
    <property type="entry name" value="TRNASYNTHTRP"/>
</dbReference>
<evidence type="ECO:0000256" key="1">
    <source>
        <dbReference type="ARBA" id="ARBA00004305"/>
    </source>
</evidence>
<keyword evidence="5 14" id="KW-0547">Nucleotide-binding</keyword>
<dbReference type="GO" id="GO:0005759">
    <property type="term" value="C:mitochondrial matrix"/>
    <property type="evidence" value="ECO:0007669"/>
    <property type="project" value="UniProtKB-SubCell"/>
</dbReference>
<dbReference type="InterPro" id="IPR024109">
    <property type="entry name" value="Trp-tRNA-ligase_bac-type"/>
</dbReference>
<evidence type="ECO:0000256" key="10">
    <source>
        <dbReference type="ARBA" id="ARBA00049929"/>
    </source>
</evidence>
<dbReference type="InterPro" id="IPR001412">
    <property type="entry name" value="aa-tRNA-synth_I_CS"/>
</dbReference>
<dbReference type="InterPro" id="IPR014729">
    <property type="entry name" value="Rossmann-like_a/b/a_fold"/>
</dbReference>
<protein>
    <recommendedName>
        <fullName evidence="12">Tryptophan--tRNA ligase, mitochondrial</fullName>
        <ecNumber evidence="3">6.1.1.2</ecNumber>
    </recommendedName>
    <alternativeName>
        <fullName evidence="13">(Mt)TrpRS</fullName>
    </alternativeName>
    <alternativeName>
        <fullName evidence="9">Tryptophanyl-tRNA synthetase</fullName>
    </alternativeName>
</protein>
<dbReference type="Pfam" id="PF00579">
    <property type="entry name" value="tRNA-synt_1b"/>
    <property type="match status" value="1"/>
</dbReference>
<dbReference type="EMBL" id="JAUDFV010000149">
    <property type="protein sequence ID" value="KAL2719632.1"/>
    <property type="molecule type" value="Genomic_DNA"/>
</dbReference>
<dbReference type="Gene3D" id="1.10.240.10">
    <property type="entry name" value="Tyrosyl-Transfer RNA Synthetase"/>
    <property type="match status" value="1"/>
</dbReference>
<dbReference type="PANTHER" id="PTHR43766:SF1">
    <property type="entry name" value="TRYPTOPHAN--TRNA LIGASE, MITOCHONDRIAL"/>
    <property type="match status" value="1"/>
</dbReference>
<dbReference type="InterPro" id="IPR002306">
    <property type="entry name" value="Trp-tRNA-ligase"/>
</dbReference>
<evidence type="ECO:0000313" key="16">
    <source>
        <dbReference type="Proteomes" id="UP001607302"/>
    </source>
</evidence>
<dbReference type="InterPro" id="IPR050203">
    <property type="entry name" value="Trp-tRNA_synthetase"/>
</dbReference>
<dbReference type="Proteomes" id="UP001607302">
    <property type="component" value="Unassembled WGS sequence"/>
</dbReference>
<dbReference type="PANTHER" id="PTHR43766">
    <property type="entry name" value="TRYPTOPHAN--TRNA LIGASE, MITOCHONDRIAL"/>
    <property type="match status" value="1"/>
</dbReference>